<dbReference type="AlphaFoldDB" id="A0A0H4R123"/>
<dbReference type="KEGG" id="lgn:ABM34_07560"/>
<name>A0A0H4R123_9LACO</name>
<proteinExistence type="predicted"/>
<dbReference type="Proteomes" id="UP000036106">
    <property type="component" value="Chromosome"/>
</dbReference>
<sequence>MEVDDDKVLDLDTERGYNLMSQFYSHVLDETGELTFSKREDEYLETILNKRKQNEASEAMYKTKIMNLIQKHFDYQCVVQVFDSHQPGNLELLGIQKKHKQICVIDQDIIDFETLEMLGFDYDRQ</sequence>
<evidence type="ECO:0000313" key="2">
    <source>
        <dbReference type="Proteomes" id="UP000036106"/>
    </source>
</evidence>
<protein>
    <submittedName>
        <fullName evidence="1">Uncharacterized protein</fullName>
    </submittedName>
</protein>
<dbReference type="EMBL" id="CP012034">
    <property type="protein sequence ID" value="AKP67405.1"/>
    <property type="molecule type" value="Genomic_DNA"/>
</dbReference>
<keyword evidence="2" id="KW-1185">Reference proteome</keyword>
<gene>
    <name evidence="1" type="ORF">ABM34_07560</name>
</gene>
<reference evidence="2" key="1">
    <citation type="submission" date="2015-07" db="EMBL/GenBank/DDBJ databases">
        <title>Lactobacillus ginsenosidimutans/EMML 3141/ whole genome sequencing.</title>
        <authorList>
            <person name="Kim M.K."/>
            <person name="Im W.-T."/>
            <person name="Srinivasan S."/>
            <person name="Lee J.-J."/>
        </authorList>
    </citation>
    <scope>NUCLEOTIDE SEQUENCE [LARGE SCALE GENOMIC DNA]</scope>
    <source>
        <strain evidence="2">EMML 3041</strain>
    </source>
</reference>
<dbReference type="RefSeq" id="WP_048704705.1">
    <property type="nucleotide sequence ID" value="NZ_CP012034.1"/>
</dbReference>
<evidence type="ECO:0000313" key="1">
    <source>
        <dbReference type="EMBL" id="AKP67405.1"/>
    </source>
</evidence>
<dbReference type="STRING" id="1007676.ABM34_07560"/>
<accession>A0A0H4R123</accession>
<organism evidence="1 2">
    <name type="scientific">Companilactobacillus ginsenosidimutans</name>
    <dbReference type="NCBI Taxonomy" id="1007676"/>
    <lineage>
        <taxon>Bacteria</taxon>
        <taxon>Bacillati</taxon>
        <taxon>Bacillota</taxon>
        <taxon>Bacilli</taxon>
        <taxon>Lactobacillales</taxon>
        <taxon>Lactobacillaceae</taxon>
        <taxon>Companilactobacillus</taxon>
    </lineage>
</organism>
<dbReference type="PATRIC" id="fig|1007676.4.peg.1519"/>